<evidence type="ECO:0000313" key="3">
    <source>
        <dbReference type="Proteomes" id="UP000445144"/>
    </source>
</evidence>
<dbReference type="AlphaFoldDB" id="A0A6N4XD67"/>
<dbReference type="Proteomes" id="UP000445144">
    <property type="component" value="Unassembled WGS sequence"/>
</dbReference>
<keyword evidence="1" id="KW-0732">Signal</keyword>
<proteinExistence type="predicted"/>
<protein>
    <recommendedName>
        <fullName evidence="4">DUF4421 domain-containing protein</fullName>
    </recommendedName>
</protein>
<accession>A0A6N4XD67</accession>
<feature type="signal peptide" evidence="1">
    <location>
        <begin position="1"/>
        <end position="20"/>
    </location>
</feature>
<evidence type="ECO:0000256" key="1">
    <source>
        <dbReference type="SAM" id="SignalP"/>
    </source>
</evidence>
<dbReference type="Pfam" id="PF14391">
    <property type="entry name" value="DUF4421"/>
    <property type="match status" value="1"/>
</dbReference>
<evidence type="ECO:0008006" key="4">
    <source>
        <dbReference type="Google" id="ProtNLM"/>
    </source>
</evidence>
<dbReference type="EMBL" id="CACVBR010000025">
    <property type="protein sequence ID" value="CAA7196511.1"/>
    <property type="molecule type" value="Genomic_DNA"/>
</dbReference>
<organism evidence="2 3">
    <name type="scientific">Chryseobacterium potabilaquae</name>
    <dbReference type="NCBI Taxonomy" id="2675057"/>
    <lineage>
        <taxon>Bacteria</taxon>
        <taxon>Pseudomonadati</taxon>
        <taxon>Bacteroidota</taxon>
        <taxon>Flavobacteriia</taxon>
        <taxon>Flavobacteriales</taxon>
        <taxon>Weeksellaceae</taxon>
        <taxon>Chryseobacterium group</taxon>
        <taxon>Chryseobacterium</taxon>
    </lineage>
</organism>
<sequence>MKIKELFVCLLFFFAFWAKGQEDTTHIKSYADQVMIRFNLDTNIEKYILSDHSFKEKVILSINNRVNTSLSLDYKIISASLSFAPHFIPGNNENDLKGHSSYTDFRFRLFLNNFIQTVYYRKAKGFYVENAKEIDPSFEVGKEPYPQLPDFKVRNFGGITAYVLNKNASLKSVYTQGEWQKKSGGSFMPFLDYEYTIFNNIVDGEKTRDTDFDIGANMGYFYNWIIAKKINISPYLALGFGGKFANYEDIGDNGEVTKEKGQYFTSRFAGGLHIGYNTDRFLFGGKINFNSHFYNEAKHATVENNNIYGLIYVGYRFAPPKVVRNSYEKISKKIPIL</sequence>
<dbReference type="InterPro" id="IPR025535">
    <property type="entry name" value="DUF4421"/>
</dbReference>
<keyword evidence="3" id="KW-1185">Reference proteome</keyword>
<feature type="chain" id="PRO_5026726602" description="DUF4421 domain-containing protein" evidence="1">
    <location>
        <begin position="21"/>
        <end position="337"/>
    </location>
</feature>
<evidence type="ECO:0000313" key="2">
    <source>
        <dbReference type="EMBL" id="CAA7196511.1"/>
    </source>
</evidence>
<reference evidence="2 3" key="1">
    <citation type="submission" date="2020-01" db="EMBL/GenBank/DDBJ databases">
        <authorList>
            <person name="Rodrigo-Torres L."/>
            <person name="Arahal R. D."/>
            <person name="Lucena T."/>
        </authorList>
    </citation>
    <scope>NUCLEOTIDE SEQUENCE [LARGE SCALE GENOMIC DNA]</scope>
    <source>
        <strain evidence="2 3">CECT 9293</strain>
    </source>
</reference>
<name>A0A6N4XD67_9FLAO</name>
<dbReference type="RefSeq" id="WP_162033318.1">
    <property type="nucleotide sequence ID" value="NZ_CACVBR010000025.1"/>
</dbReference>
<gene>
    <name evidence="2" type="ORF">CHRY9293_02591</name>
</gene>